<reference evidence="10" key="1">
    <citation type="submission" date="2023-02" db="EMBL/GenBank/DDBJ databases">
        <authorList>
            <person name="Palmer J.M."/>
        </authorList>
    </citation>
    <scope>NUCLEOTIDE SEQUENCE</scope>
    <source>
        <strain evidence="10">FW57</strain>
    </source>
</reference>
<evidence type="ECO:0000256" key="6">
    <source>
        <dbReference type="ARBA" id="ARBA00023136"/>
    </source>
</evidence>
<comment type="caution">
    <text evidence="10">The sequence shown here is derived from an EMBL/GenBank/DDBJ whole genome shotgun (WGS) entry which is preliminary data.</text>
</comment>
<feature type="transmembrane region" description="Helical" evidence="8">
    <location>
        <begin position="137"/>
        <end position="155"/>
    </location>
</feature>
<keyword evidence="4 8" id="KW-0812">Transmembrane</keyword>
<evidence type="ECO:0000259" key="9">
    <source>
        <dbReference type="PROSITE" id="PS50850"/>
    </source>
</evidence>
<dbReference type="InterPro" id="IPR005828">
    <property type="entry name" value="MFS_sugar_transport-like"/>
</dbReference>
<dbReference type="Proteomes" id="UP001197093">
    <property type="component" value="Unassembled WGS sequence"/>
</dbReference>
<feature type="region of interest" description="Disordered" evidence="7">
    <location>
        <begin position="440"/>
        <end position="469"/>
    </location>
</feature>
<comment type="similarity">
    <text evidence="2">Belongs to the major facilitator superfamily. Sugar transporter (TC 2.A.1.1) family.</text>
</comment>
<keyword evidence="3" id="KW-0813">Transport</keyword>
<evidence type="ECO:0000256" key="3">
    <source>
        <dbReference type="ARBA" id="ARBA00022448"/>
    </source>
</evidence>
<dbReference type="SUPFAM" id="SSF103473">
    <property type="entry name" value="MFS general substrate transporter"/>
    <property type="match status" value="1"/>
</dbReference>
<dbReference type="InterPro" id="IPR050360">
    <property type="entry name" value="MFS_Sugar_Transporters"/>
</dbReference>
<dbReference type="GO" id="GO:0016020">
    <property type="term" value="C:membrane"/>
    <property type="evidence" value="ECO:0007669"/>
    <property type="project" value="UniProtKB-SubCell"/>
</dbReference>
<dbReference type="InterPro" id="IPR036259">
    <property type="entry name" value="MFS_trans_sf"/>
</dbReference>
<feature type="domain" description="Major facilitator superfamily (MFS) profile" evidence="9">
    <location>
        <begin position="1"/>
        <end position="414"/>
    </location>
</feature>
<evidence type="ECO:0000256" key="2">
    <source>
        <dbReference type="ARBA" id="ARBA00010992"/>
    </source>
</evidence>
<protein>
    <recommendedName>
        <fullName evidence="9">Major facilitator superfamily (MFS) profile domain-containing protein</fullName>
    </recommendedName>
</protein>
<feature type="transmembrane region" description="Helical" evidence="8">
    <location>
        <begin position="288"/>
        <end position="310"/>
    </location>
</feature>
<evidence type="ECO:0000256" key="4">
    <source>
        <dbReference type="ARBA" id="ARBA00022692"/>
    </source>
</evidence>
<keyword evidence="6 8" id="KW-0472">Membrane</keyword>
<dbReference type="InterPro" id="IPR020846">
    <property type="entry name" value="MFS_dom"/>
</dbReference>
<dbReference type="PROSITE" id="PS51257">
    <property type="entry name" value="PROKAR_LIPOPROTEIN"/>
    <property type="match status" value="1"/>
</dbReference>
<feature type="transmembrane region" description="Helical" evidence="8">
    <location>
        <begin position="99"/>
        <end position="117"/>
    </location>
</feature>
<dbReference type="Pfam" id="PF00083">
    <property type="entry name" value="Sugar_tr"/>
    <property type="match status" value="1"/>
</dbReference>
<evidence type="ECO:0000256" key="8">
    <source>
        <dbReference type="SAM" id="Phobius"/>
    </source>
</evidence>
<dbReference type="AlphaFoldDB" id="A0AAD4ENE9"/>
<feature type="transmembrane region" description="Helical" evidence="8">
    <location>
        <begin position="51"/>
        <end position="70"/>
    </location>
</feature>
<feature type="transmembrane region" description="Helical" evidence="8">
    <location>
        <begin position="261"/>
        <end position="281"/>
    </location>
</feature>
<feature type="transmembrane region" description="Helical" evidence="8">
    <location>
        <begin position="322"/>
        <end position="348"/>
    </location>
</feature>
<keyword evidence="5 8" id="KW-1133">Transmembrane helix</keyword>
<evidence type="ECO:0000256" key="7">
    <source>
        <dbReference type="SAM" id="MobiDB-lite"/>
    </source>
</evidence>
<dbReference type="FunFam" id="1.20.1250.20:FF:000134">
    <property type="entry name" value="MFS sugar transporter protein"/>
    <property type="match status" value="1"/>
</dbReference>
<dbReference type="PANTHER" id="PTHR48022">
    <property type="entry name" value="PLASTIDIC GLUCOSE TRANSPORTER 4"/>
    <property type="match status" value="1"/>
</dbReference>
<organism evidence="10 11">
    <name type="scientific">Staphylotrichum longicolle</name>
    <dbReference type="NCBI Taxonomy" id="669026"/>
    <lineage>
        <taxon>Eukaryota</taxon>
        <taxon>Fungi</taxon>
        <taxon>Dikarya</taxon>
        <taxon>Ascomycota</taxon>
        <taxon>Pezizomycotina</taxon>
        <taxon>Sordariomycetes</taxon>
        <taxon>Sordariomycetidae</taxon>
        <taxon>Sordariales</taxon>
        <taxon>Chaetomiaceae</taxon>
        <taxon>Staphylotrichum</taxon>
    </lineage>
</organism>
<gene>
    <name evidence="10" type="ORF">NEMBOFW57_010624</name>
</gene>
<evidence type="ECO:0000313" key="10">
    <source>
        <dbReference type="EMBL" id="KAG7284260.1"/>
    </source>
</evidence>
<dbReference type="PANTHER" id="PTHR48022:SF46">
    <property type="entry name" value="SUGAR TRANSPORTER, PUTATIVE (AFU_ORTHOLOGUE AFUA_1G11830)-RELATED"/>
    <property type="match status" value="1"/>
</dbReference>
<dbReference type="GO" id="GO:0005351">
    <property type="term" value="F:carbohydrate:proton symporter activity"/>
    <property type="evidence" value="ECO:0007669"/>
    <property type="project" value="TreeGrafter"/>
</dbReference>
<dbReference type="PRINTS" id="PR00171">
    <property type="entry name" value="SUGRTRNSPORT"/>
</dbReference>
<evidence type="ECO:0000313" key="11">
    <source>
        <dbReference type="Proteomes" id="UP001197093"/>
    </source>
</evidence>
<comment type="subcellular location">
    <subcellularLocation>
        <location evidence="1">Membrane</location>
        <topology evidence="1">Multi-pass membrane protein</topology>
    </subcellularLocation>
</comment>
<accession>A0AAD4ENE9</accession>
<feature type="transmembrane region" description="Helical" evidence="8">
    <location>
        <begin position="12"/>
        <end position="31"/>
    </location>
</feature>
<dbReference type="EMBL" id="JAHCVI010000006">
    <property type="protein sequence ID" value="KAG7284260.1"/>
    <property type="molecule type" value="Genomic_DNA"/>
</dbReference>
<dbReference type="PROSITE" id="PS50850">
    <property type="entry name" value="MFS"/>
    <property type="match status" value="1"/>
</dbReference>
<name>A0AAD4ENE9_9PEZI</name>
<keyword evidence="11" id="KW-1185">Reference proteome</keyword>
<sequence length="469" mass="52043">MGVSKQVSYNWYTGLVAAGCMILMGYDSSVFNSVQASQNWKSAMGYPDPYMVGLINTVYTVGGILTGWFLSGPTNTATLDPAGPIYIGEVTASNIRGKVMSFWQMFFSVGSFIAYWINFACARNRTNLGHWDWKMVVIFQLMMPLVICAQLPFLPESPRWLIAKKDDYEGARAALMRLRSTEEEVDAEILSIREAIAFEKEAAPRKREAYLALIKDKAIRKRLILAFIINIGQQLTGQGTLNSYSSTIYQKVFNNVDTINLINALNGTLGIIVTLNATWTVDRFGRKWLFIVGAGGMAICTMLIAVVGLTTPDVNGTKTYGVGVGIATLAFAFAFFFKPSWGAVVWIYTSEIFPMHVRAQGTGMSVQMQGVANTIFQQFFPIFFKNEGLKVFFFFMTTNILLIFFTYFFLPETKNVPLEQMDALFGDVDHVAKGAGLVEDEGPTAVPLDDVKKPESATVETVPKKQESV</sequence>
<proteinExistence type="inferred from homology"/>
<evidence type="ECO:0000256" key="1">
    <source>
        <dbReference type="ARBA" id="ARBA00004141"/>
    </source>
</evidence>
<evidence type="ECO:0000256" key="5">
    <source>
        <dbReference type="ARBA" id="ARBA00022989"/>
    </source>
</evidence>
<dbReference type="InterPro" id="IPR003663">
    <property type="entry name" value="Sugar/inositol_transpt"/>
</dbReference>
<dbReference type="Gene3D" id="1.20.1250.20">
    <property type="entry name" value="MFS general substrate transporter like domains"/>
    <property type="match status" value="1"/>
</dbReference>
<feature type="transmembrane region" description="Helical" evidence="8">
    <location>
        <begin position="391"/>
        <end position="410"/>
    </location>
</feature>